<dbReference type="AlphaFoldDB" id="A0AAD7B3M5"/>
<protein>
    <submittedName>
        <fullName evidence="1">Uncharacterized protein</fullName>
    </submittedName>
</protein>
<dbReference type="Gene3D" id="3.90.180.10">
    <property type="entry name" value="Medium-chain alcohol dehydrogenases, catalytic domain"/>
    <property type="match status" value="1"/>
</dbReference>
<dbReference type="InterPro" id="IPR011032">
    <property type="entry name" value="GroES-like_sf"/>
</dbReference>
<organism evidence="1 2">
    <name type="scientific">Roridomyces roridus</name>
    <dbReference type="NCBI Taxonomy" id="1738132"/>
    <lineage>
        <taxon>Eukaryota</taxon>
        <taxon>Fungi</taxon>
        <taxon>Dikarya</taxon>
        <taxon>Basidiomycota</taxon>
        <taxon>Agaricomycotina</taxon>
        <taxon>Agaricomycetes</taxon>
        <taxon>Agaricomycetidae</taxon>
        <taxon>Agaricales</taxon>
        <taxon>Marasmiineae</taxon>
        <taxon>Mycenaceae</taxon>
        <taxon>Roridomyces</taxon>
    </lineage>
</organism>
<comment type="caution">
    <text evidence="1">The sequence shown here is derived from an EMBL/GenBank/DDBJ whole genome shotgun (WGS) entry which is preliminary data.</text>
</comment>
<reference evidence="1" key="1">
    <citation type="submission" date="2023-03" db="EMBL/GenBank/DDBJ databases">
        <title>Massive genome expansion in bonnet fungi (Mycena s.s.) driven by repeated elements and novel gene families across ecological guilds.</title>
        <authorList>
            <consortium name="Lawrence Berkeley National Laboratory"/>
            <person name="Harder C.B."/>
            <person name="Miyauchi S."/>
            <person name="Viragh M."/>
            <person name="Kuo A."/>
            <person name="Thoen E."/>
            <person name="Andreopoulos B."/>
            <person name="Lu D."/>
            <person name="Skrede I."/>
            <person name="Drula E."/>
            <person name="Henrissat B."/>
            <person name="Morin E."/>
            <person name="Kohler A."/>
            <person name="Barry K."/>
            <person name="LaButti K."/>
            <person name="Morin E."/>
            <person name="Salamov A."/>
            <person name="Lipzen A."/>
            <person name="Mereny Z."/>
            <person name="Hegedus B."/>
            <person name="Baldrian P."/>
            <person name="Stursova M."/>
            <person name="Weitz H."/>
            <person name="Taylor A."/>
            <person name="Grigoriev I.V."/>
            <person name="Nagy L.G."/>
            <person name="Martin F."/>
            <person name="Kauserud H."/>
        </authorList>
    </citation>
    <scope>NUCLEOTIDE SEQUENCE</scope>
    <source>
        <strain evidence="1">9284</strain>
    </source>
</reference>
<evidence type="ECO:0000313" key="2">
    <source>
        <dbReference type="Proteomes" id="UP001221142"/>
    </source>
</evidence>
<evidence type="ECO:0000313" key="1">
    <source>
        <dbReference type="EMBL" id="KAJ7609804.1"/>
    </source>
</evidence>
<proteinExistence type="predicted"/>
<keyword evidence="2" id="KW-1185">Reference proteome</keyword>
<gene>
    <name evidence="1" type="ORF">FB45DRAFT_943020</name>
</gene>
<dbReference type="SUPFAM" id="SSF50129">
    <property type="entry name" value="GroES-like"/>
    <property type="match status" value="1"/>
</dbReference>
<dbReference type="Proteomes" id="UP001221142">
    <property type="component" value="Unassembled WGS sequence"/>
</dbReference>
<name>A0AAD7B3M5_9AGAR</name>
<dbReference type="EMBL" id="JARKIF010000037">
    <property type="protein sequence ID" value="KAJ7609804.1"/>
    <property type="molecule type" value="Genomic_DNA"/>
</dbReference>
<sequence length="75" mass="8205">MSSVPNARVLFNAIPQGVPIPGETTVYNSSQSIDLENHPLNGGFLIKTLLLSIDAGMRTRMRSPEKRGWAVRLLA</sequence>
<accession>A0AAD7B3M5</accession>